<evidence type="ECO:0000313" key="2">
    <source>
        <dbReference type="EMBL" id="PHZ07447.1"/>
    </source>
</evidence>
<sequence length="206" mass="23629">MHFQNESAAQTWREQVAESRCRHCVEKQQEEGRIATKPPRRTVKSADAENRVRSRPRADPAEHVPAAYISQQELSLLRNPRWESCCKQGPVQLQLLSDPPEYLKGLFVRADTQDAILPQLRSVMPTVDSLCEGHSRTKMPRPVTFKSLSAPPGSYIPMLKEILKRLTAENQEYQETQSQDQQGKPNYIARLFSLSPIPSFKWRFVT</sequence>
<gene>
    <name evidence="2" type="ORF">RHIMIDRAFT_242655</name>
</gene>
<proteinExistence type="predicted"/>
<dbReference type="EMBL" id="KZ303876">
    <property type="protein sequence ID" value="PHZ07447.1"/>
    <property type="molecule type" value="Genomic_DNA"/>
</dbReference>
<evidence type="ECO:0000256" key="1">
    <source>
        <dbReference type="SAM" id="MobiDB-lite"/>
    </source>
</evidence>
<dbReference type="AlphaFoldDB" id="A0A2G4SFA6"/>
<feature type="compositionally biased region" description="Basic and acidic residues" evidence="1">
    <location>
        <begin position="44"/>
        <end position="61"/>
    </location>
</feature>
<dbReference type="Proteomes" id="UP000242254">
    <property type="component" value="Unassembled WGS sequence"/>
</dbReference>
<dbReference type="GeneID" id="35440813"/>
<evidence type="ECO:0000313" key="3">
    <source>
        <dbReference type="Proteomes" id="UP000242254"/>
    </source>
</evidence>
<name>A0A2G4SFA6_RHIZD</name>
<keyword evidence="3" id="KW-1185">Reference proteome</keyword>
<protein>
    <submittedName>
        <fullName evidence="2">Uncharacterized protein</fullName>
    </submittedName>
</protein>
<feature type="region of interest" description="Disordered" evidence="1">
    <location>
        <begin position="27"/>
        <end position="61"/>
    </location>
</feature>
<dbReference type="RefSeq" id="XP_023461155.1">
    <property type="nucleotide sequence ID" value="XM_023609823.1"/>
</dbReference>
<accession>A0A2G4SFA6</accession>
<organism evidence="2 3">
    <name type="scientific">Rhizopus microsporus ATCC 52813</name>
    <dbReference type="NCBI Taxonomy" id="1340429"/>
    <lineage>
        <taxon>Eukaryota</taxon>
        <taxon>Fungi</taxon>
        <taxon>Fungi incertae sedis</taxon>
        <taxon>Mucoromycota</taxon>
        <taxon>Mucoromycotina</taxon>
        <taxon>Mucoromycetes</taxon>
        <taxon>Mucorales</taxon>
        <taxon>Mucorineae</taxon>
        <taxon>Rhizopodaceae</taxon>
        <taxon>Rhizopus</taxon>
    </lineage>
</organism>
<reference evidence="2 3" key="1">
    <citation type="journal article" date="2016" name="Proc. Natl. Acad. Sci. U.S.A.">
        <title>Lipid metabolic changes in an early divergent fungus govern the establishment of a mutualistic symbiosis with endobacteria.</title>
        <authorList>
            <person name="Lastovetsky O.A."/>
            <person name="Gaspar M.L."/>
            <person name="Mondo S.J."/>
            <person name="LaButti K.M."/>
            <person name="Sandor L."/>
            <person name="Grigoriev I.V."/>
            <person name="Henry S.A."/>
            <person name="Pawlowska T.E."/>
        </authorList>
    </citation>
    <scope>NUCLEOTIDE SEQUENCE [LARGE SCALE GENOMIC DNA]</scope>
    <source>
        <strain evidence="2 3">ATCC 52813</strain>
    </source>
</reference>